<protein>
    <recommendedName>
        <fullName evidence="11 12">Elongation factor 4</fullName>
        <shortName evidence="12">EF-4</shortName>
        <ecNumber evidence="11 12">3.6.5.n1</ecNumber>
    </recommendedName>
    <alternativeName>
        <fullName evidence="12">Ribosomal back-translocase LepA</fullName>
    </alternativeName>
</protein>
<evidence type="ECO:0000256" key="1">
    <source>
        <dbReference type="ARBA" id="ARBA00005454"/>
    </source>
</evidence>
<dbReference type="PANTHER" id="PTHR43512">
    <property type="entry name" value="TRANSLATION FACTOR GUF1-RELATED"/>
    <property type="match status" value="1"/>
</dbReference>
<dbReference type="CDD" id="cd03699">
    <property type="entry name" value="EF4_II"/>
    <property type="match status" value="1"/>
</dbReference>
<evidence type="ECO:0000256" key="2">
    <source>
        <dbReference type="ARBA" id="ARBA00022475"/>
    </source>
</evidence>
<dbReference type="Gene3D" id="2.40.30.10">
    <property type="entry name" value="Translation factors"/>
    <property type="match status" value="1"/>
</dbReference>
<dbReference type="Gene3D" id="3.30.70.2570">
    <property type="entry name" value="Elongation factor 4, C-terminal domain"/>
    <property type="match status" value="1"/>
</dbReference>
<evidence type="ECO:0000313" key="14">
    <source>
        <dbReference type="EMBL" id="HIQ64736.1"/>
    </source>
</evidence>
<dbReference type="Pfam" id="PF06421">
    <property type="entry name" value="LepA_C"/>
    <property type="match status" value="1"/>
</dbReference>
<dbReference type="InterPro" id="IPR035654">
    <property type="entry name" value="LepA_IV"/>
</dbReference>
<dbReference type="InterPro" id="IPR013842">
    <property type="entry name" value="LepA_CTD"/>
</dbReference>
<dbReference type="InterPro" id="IPR004161">
    <property type="entry name" value="EFTu-like_2"/>
</dbReference>
<dbReference type="PROSITE" id="PS00301">
    <property type="entry name" value="G_TR_1"/>
    <property type="match status" value="1"/>
</dbReference>
<proteinExistence type="inferred from homology"/>
<feature type="binding site" evidence="12">
    <location>
        <begin position="132"/>
        <end position="135"/>
    </location>
    <ligand>
        <name>GTP</name>
        <dbReference type="ChEBI" id="CHEBI:37565"/>
    </ligand>
</feature>
<dbReference type="PRINTS" id="PR00315">
    <property type="entry name" value="ELONGATNFCT"/>
</dbReference>
<dbReference type="GO" id="GO:0003924">
    <property type="term" value="F:GTPase activity"/>
    <property type="evidence" value="ECO:0007669"/>
    <property type="project" value="UniProtKB-UniRule"/>
</dbReference>
<dbReference type="EMBL" id="DVFU01000064">
    <property type="protein sequence ID" value="HIQ64736.1"/>
    <property type="molecule type" value="Genomic_DNA"/>
</dbReference>
<evidence type="ECO:0000256" key="10">
    <source>
        <dbReference type="ARBA" id="ARBA00061052"/>
    </source>
</evidence>
<evidence type="ECO:0000313" key="15">
    <source>
        <dbReference type="Proteomes" id="UP000886725"/>
    </source>
</evidence>
<feature type="binding site" evidence="12">
    <location>
        <begin position="16"/>
        <end position="21"/>
    </location>
    <ligand>
        <name>GTP</name>
        <dbReference type="ChEBI" id="CHEBI:37565"/>
    </ligand>
</feature>
<comment type="subcellular location">
    <subcellularLocation>
        <location evidence="12">Cell membrane</location>
        <topology evidence="12">Peripheral membrane protein</topology>
        <orientation evidence="12">Cytoplasmic side</orientation>
    </subcellularLocation>
</comment>
<keyword evidence="3 12" id="KW-0547">Nucleotide-binding</keyword>
<dbReference type="InterPro" id="IPR005225">
    <property type="entry name" value="Small_GTP-bd"/>
</dbReference>
<comment type="catalytic activity">
    <reaction evidence="8 12">
        <text>GTP + H2O = GDP + phosphate + H(+)</text>
        <dbReference type="Rhea" id="RHEA:19669"/>
        <dbReference type="ChEBI" id="CHEBI:15377"/>
        <dbReference type="ChEBI" id="CHEBI:15378"/>
        <dbReference type="ChEBI" id="CHEBI:37565"/>
        <dbReference type="ChEBI" id="CHEBI:43474"/>
        <dbReference type="ChEBI" id="CHEBI:58189"/>
        <dbReference type="EC" id="3.6.5.n1"/>
    </reaction>
</comment>
<dbReference type="FunFam" id="3.30.70.870:FF:000004">
    <property type="entry name" value="Translation factor GUF1, mitochondrial"/>
    <property type="match status" value="1"/>
</dbReference>
<dbReference type="FunFam" id="3.30.70.240:FF:000007">
    <property type="entry name" value="Translation factor GUF1, mitochondrial"/>
    <property type="match status" value="1"/>
</dbReference>
<feature type="domain" description="Tr-type G" evidence="13">
    <location>
        <begin position="4"/>
        <end position="185"/>
    </location>
</feature>
<organism evidence="14 15">
    <name type="scientific">Candidatus Faecenecus gallistercoris</name>
    <dbReference type="NCBI Taxonomy" id="2840793"/>
    <lineage>
        <taxon>Bacteria</taxon>
        <taxon>Bacillati</taxon>
        <taxon>Bacillota</taxon>
        <taxon>Bacillota incertae sedis</taxon>
        <taxon>Candidatus Faecenecus</taxon>
    </lineage>
</organism>
<dbReference type="InterPro" id="IPR000795">
    <property type="entry name" value="T_Tr_GTP-bd_dom"/>
</dbReference>
<dbReference type="EC" id="3.6.5.n1" evidence="11 12"/>
<keyword evidence="6 12" id="KW-0342">GTP-binding</keyword>
<dbReference type="InterPro" id="IPR038363">
    <property type="entry name" value="LepA_C_sf"/>
</dbReference>
<dbReference type="FunFam" id="3.40.50.300:FF:000078">
    <property type="entry name" value="Elongation factor 4"/>
    <property type="match status" value="1"/>
</dbReference>
<dbReference type="Gene3D" id="3.30.70.240">
    <property type="match status" value="1"/>
</dbReference>
<dbReference type="InterPro" id="IPR027417">
    <property type="entry name" value="P-loop_NTPase"/>
</dbReference>
<dbReference type="GO" id="GO:0043022">
    <property type="term" value="F:ribosome binding"/>
    <property type="evidence" value="ECO:0007669"/>
    <property type="project" value="UniProtKB-UniRule"/>
</dbReference>
<keyword evidence="14" id="KW-0251">Elongation factor</keyword>
<dbReference type="SUPFAM" id="SSF52540">
    <property type="entry name" value="P-loop containing nucleoside triphosphate hydrolases"/>
    <property type="match status" value="1"/>
</dbReference>
<evidence type="ECO:0000256" key="9">
    <source>
        <dbReference type="ARBA" id="ARBA00057626"/>
    </source>
</evidence>
<dbReference type="PANTHER" id="PTHR43512:SF4">
    <property type="entry name" value="TRANSLATION FACTOR GUF1 HOMOLOG, CHLOROPLASTIC"/>
    <property type="match status" value="1"/>
</dbReference>
<evidence type="ECO:0000256" key="6">
    <source>
        <dbReference type="ARBA" id="ARBA00023134"/>
    </source>
</evidence>
<dbReference type="GO" id="GO:0005886">
    <property type="term" value="C:plasma membrane"/>
    <property type="evidence" value="ECO:0007669"/>
    <property type="project" value="UniProtKB-SubCell"/>
</dbReference>
<gene>
    <name evidence="12 14" type="primary">lepA</name>
    <name evidence="14" type="ORF">IAC85_03255</name>
</gene>
<evidence type="ECO:0000256" key="11">
    <source>
        <dbReference type="ARBA" id="ARBA00066744"/>
    </source>
</evidence>
<evidence type="ECO:0000256" key="3">
    <source>
        <dbReference type="ARBA" id="ARBA00022741"/>
    </source>
</evidence>
<dbReference type="CDD" id="cd16260">
    <property type="entry name" value="EF4_III"/>
    <property type="match status" value="1"/>
</dbReference>
<dbReference type="NCBIfam" id="TIGR01393">
    <property type="entry name" value="lepA"/>
    <property type="match status" value="1"/>
</dbReference>
<dbReference type="InterPro" id="IPR035647">
    <property type="entry name" value="EFG_III/V"/>
</dbReference>
<evidence type="ECO:0000256" key="5">
    <source>
        <dbReference type="ARBA" id="ARBA00022917"/>
    </source>
</evidence>
<evidence type="ECO:0000256" key="7">
    <source>
        <dbReference type="ARBA" id="ARBA00023136"/>
    </source>
</evidence>
<comment type="function">
    <text evidence="9 12">Required for accurate and efficient protein synthesis under certain stress conditions. May act as a fidelity factor of the translation reaction, by catalyzing a one-codon backward translocation of tRNAs on improperly translocated ribosomes. Back-translocation proceeds from a post-translocation (POST) complex to a pre-translocation (PRE) complex, thus giving elongation factor G a second chance to translocate the tRNAs correctly. Binds to ribosomes in a GTP-dependent manner.</text>
</comment>
<dbReference type="GO" id="GO:0005525">
    <property type="term" value="F:GTP binding"/>
    <property type="evidence" value="ECO:0007669"/>
    <property type="project" value="UniProtKB-UniRule"/>
</dbReference>
<dbReference type="InterPro" id="IPR006297">
    <property type="entry name" value="EF-4"/>
</dbReference>
<dbReference type="HAMAP" id="MF_00071">
    <property type="entry name" value="LepA"/>
    <property type="match status" value="1"/>
</dbReference>
<sequence length="599" mass="66755">MKQSNIRNFSIIAHIDHGKSTLADRILEVTGAVSKREAKEQMLDSMDIERERGITIKLNAVQLSYHHNGEDYLLNLIDTPGHVDFSYEVSRSLAACEGAILVVDAAQGIEAQTLANLYLAMEHDLTIIPVINKIDLPNADIPKVKGELISNLGFSEDEIILTSAKTGEGIESLVEAVIERIPAPKGDAKDSLQALIFDSYFDSYRGVVVLARLMAGSLAVGDKILFMKTGASYVVTELFTMNPKEEKISSAVAGDVCYIVASIKDIQDVHVGDTITHMDQPATDAITGYQPMKPMVYCGLYPIDSTKFDELRESLDKLKLNDASLFYEAETSKALGFGFRCGFLGLLHMEITLERIEREFKIPLIATAPSVIYHVTLTTGETIEIDSPVKLPDRTLIKEIEEPFVKTSIFTPSTYIGPIMELCQGKRGVYIGMDYIDQTRVDIHYELPLSEIIYDFFDRLKSSTKGYASFDYEVIGYRASSLVRLDILLNGEIVDAFSIIVHKDFAYARGRSIVSKLREVIPRQLFEVPIQAAIGGKVIARETIKALRKDVLAKCYGGDITRKRKLLEKQKEGKKRMKQVGNVEIPQEAFLSVLTMDER</sequence>
<dbReference type="Proteomes" id="UP000886725">
    <property type="component" value="Unassembled WGS sequence"/>
</dbReference>
<name>A0A9D0YYV2_9FIRM</name>
<dbReference type="NCBIfam" id="TIGR00231">
    <property type="entry name" value="small_GTP"/>
    <property type="match status" value="1"/>
</dbReference>
<keyword evidence="2 12" id="KW-1003">Cell membrane</keyword>
<dbReference type="GO" id="GO:0045727">
    <property type="term" value="P:positive regulation of translation"/>
    <property type="evidence" value="ECO:0007669"/>
    <property type="project" value="UniProtKB-UniRule"/>
</dbReference>
<dbReference type="SUPFAM" id="SSF54980">
    <property type="entry name" value="EF-G C-terminal domain-like"/>
    <property type="match status" value="2"/>
</dbReference>
<dbReference type="InterPro" id="IPR031157">
    <property type="entry name" value="G_TR_CS"/>
</dbReference>
<comment type="similarity">
    <text evidence="10">Belongs to the GTP-binding elongation factor family. LepA subfamily.</text>
</comment>
<dbReference type="Gene3D" id="3.40.50.300">
    <property type="entry name" value="P-loop containing nucleotide triphosphate hydrolases"/>
    <property type="match status" value="1"/>
</dbReference>
<dbReference type="CDD" id="cd01890">
    <property type="entry name" value="LepA"/>
    <property type="match status" value="1"/>
</dbReference>
<dbReference type="GO" id="GO:0003746">
    <property type="term" value="F:translation elongation factor activity"/>
    <property type="evidence" value="ECO:0007669"/>
    <property type="project" value="UniProtKB-UniRule"/>
</dbReference>
<evidence type="ECO:0000256" key="4">
    <source>
        <dbReference type="ARBA" id="ARBA00022801"/>
    </source>
</evidence>
<dbReference type="SMART" id="SM00838">
    <property type="entry name" value="EFG_C"/>
    <property type="match status" value="1"/>
</dbReference>
<dbReference type="SUPFAM" id="SSF50447">
    <property type="entry name" value="Translation proteins"/>
    <property type="match status" value="1"/>
</dbReference>
<evidence type="ECO:0000256" key="8">
    <source>
        <dbReference type="ARBA" id="ARBA00050293"/>
    </source>
</evidence>
<reference evidence="14" key="2">
    <citation type="journal article" date="2021" name="PeerJ">
        <title>Extensive microbial diversity within the chicken gut microbiome revealed by metagenomics and culture.</title>
        <authorList>
            <person name="Gilroy R."/>
            <person name="Ravi A."/>
            <person name="Getino M."/>
            <person name="Pursley I."/>
            <person name="Horton D.L."/>
            <person name="Alikhan N.F."/>
            <person name="Baker D."/>
            <person name="Gharbi K."/>
            <person name="Hall N."/>
            <person name="Watson M."/>
            <person name="Adriaenssens E.M."/>
            <person name="Foster-Nyarko E."/>
            <person name="Jarju S."/>
            <person name="Secka A."/>
            <person name="Antonio M."/>
            <person name="Oren A."/>
            <person name="Chaudhuri R.R."/>
            <person name="La Ragione R."/>
            <person name="Hildebrand F."/>
            <person name="Pallen M.J."/>
        </authorList>
    </citation>
    <scope>NUCLEOTIDE SEQUENCE</scope>
    <source>
        <strain evidence="14">CHK165-10780</strain>
    </source>
</reference>
<dbReference type="AlphaFoldDB" id="A0A9D0YYV2"/>
<evidence type="ECO:0000256" key="12">
    <source>
        <dbReference type="HAMAP-Rule" id="MF_00071"/>
    </source>
</evidence>
<keyword evidence="5 12" id="KW-0648">Protein biosynthesis</keyword>
<reference evidence="14" key="1">
    <citation type="submission" date="2020-10" db="EMBL/GenBank/DDBJ databases">
        <authorList>
            <person name="Gilroy R."/>
        </authorList>
    </citation>
    <scope>NUCLEOTIDE SEQUENCE</scope>
    <source>
        <strain evidence="14">CHK165-10780</strain>
    </source>
</reference>
<dbReference type="Pfam" id="PF00679">
    <property type="entry name" value="EFG_C"/>
    <property type="match status" value="1"/>
</dbReference>
<accession>A0A9D0YYV2</accession>
<dbReference type="Pfam" id="PF03144">
    <property type="entry name" value="GTP_EFTU_D2"/>
    <property type="match status" value="1"/>
</dbReference>
<dbReference type="FunFam" id="3.30.70.2570:FF:000001">
    <property type="entry name" value="Translation factor GUF1, mitochondrial"/>
    <property type="match status" value="1"/>
</dbReference>
<keyword evidence="7 12" id="KW-0472">Membrane</keyword>
<dbReference type="Gene3D" id="3.30.70.870">
    <property type="entry name" value="Elongation Factor G (Translational Gtpase), domain 3"/>
    <property type="match status" value="1"/>
</dbReference>
<comment type="caution">
    <text evidence="14">The sequence shown here is derived from an EMBL/GenBank/DDBJ whole genome shotgun (WGS) entry which is preliminary data.</text>
</comment>
<dbReference type="FunFam" id="2.40.30.10:FF:000015">
    <property type="entry name" value="Translation factor GUF1, mitochondrial"/>
    <property type="match status" value="1"/>
</dbReference>
<dbReference type="CDD" id="cd03709">
    <property type="entry name" value="lepA_C"/>
    <property type="match status" value="1"/>
</dbReference>
<dbReference type="InterPro" id="IPR009000">
    <property type="entry name" value="Transl_B-barrel_sf"/>
</dbReference>
<dbReference type="PROSITE" id="PS51722">
    <property type="entry name" value="G_TR_2"/>
    <property type="match status" value="1"/>
</dbReference>
<evidence type="ECO:0000259" key="13">
    <source>
        <dbReference type="PROSITE" id="PS51722"/>
    </source>
</evidence>
<comment type="similarity">
    <text evidence="1 12">Belongs to the TRAFAC class translation factor GTPase superfamily. Classic translation factor GTPase family. LepA subfamily.</text>
</comment>
<dbReference type="Pfam" id="PF00009">
    <property type="entry name" value="GTP_EFTU"/>
    <property type="match status" value="1"/>
</dbReference>
<keyword evidence="4 12" id="KW-0378">Hydrolase</keyword>
<dbReference type="InterPro" id="IPR000640">
    <property type="entry name" value="EFG_V-like"/>
</dbReference>